<accession>A0A0G2EC99</accession>
<feature type="coiled-coil region" evidence="1">
    <location>
        <begin position="36"/>
        <end position="89"/>
    </location>
</feature>
<keyword evidence="1" id="KW-0175">Coiled coil</keyword>
<sequence length="119" mass="13431">MPDSSGQELPKFFEELNQKLGYLQEAVKRVERGVSKDQADKKIKIANAAAELAQEMAAKEEEAAEELNAKFLKEKAAKEEELAKELAAKFAKELAVREADFAKEKAAKEAEFRDWCQRL</sequence>
<protein>
    <submittedName>
        <fullName evidence="2">Uncharacterized protein</fullName>
    </submittedName>
</protein>
<dbReference type="AlphaFoldDB" id="A0A0G2EC99"/>
<reference evidence="2 3" key="2">
    <citation type="submission" date="2015-05" db="EMBL/GenBank/DDBJ databases">
        <title>Distinctive expansion of gene families associated with plant cell wall degradation and secondary metabolism in the genomes of grapevine trunk pathogens.</title>
        <authorList>
            <person name="Lawrence D.P."/>
            <person name="Travadon R."/>
            <person name="Rolshausen P.E."/>
            <person name="Baumgartner K."/>
        </authorList>
    </citation>
    <scope>NUCLEOTIDE SEQUENCE [LARGE SCALE GENOMIC DNA]</scope>
    <source>
        <strain evidence="2">DS831</strain>
    </source>
</reference>
<dbReference type="Proteomes" id="UP000034182">
    <property type="component" value="Unassembled WGS sequence"/>
</dbReference>
<dbReference type="EMBL" id="LAQI01000109">
    <property type="protein sequence ID" value="KKY19881.1"/>
    <property type="molecule type" value="Genomic_DNA"/>
</dbReference>
<reference evidence="2 3" key="1">
    <citation type="submission" date="2015-03" db="EMBL/GenBank/DDBJ databases">
        <authorList>
            <person name="Morales-Cruz A."/>
            <person name="Amrine K.C."/>
            <person name="Cantu D."/>
        </authorList>
    </citation>
    <scope>NUCLEOTIDE SEQUENCE [LARGE SCALE GENOMIC DNA]</scope>
    <source>
        <strain evidence="2">DS831</strain>
    </source>
</reference>
<evidence type="ECO:0000256" key="1">
    <source>
        <dbReference type="SAM" id="Coils"/>
    </source>
</evidence>
<gene>
    <name evidence="2" type="ORF">UCDDS831_g05166</name>
</gene>
<evidence type="ECO:0000313" key="3">
    <source>
        <dbReference type="Proteomes" id="UP000034182"/>
    </source>
</evidence>
<proteinExistence type="predicted"/>
<comment type="caution">
    <text evidence="2">The sequence shown here is derived from an EMBL/GenBank/DDBJ whole genome shotgun (WGS) entry which is preliminary data.</text>
</comment>
<name>A0A0G2EC99_9PEZI</name>
<organism evidence="2 3">
    <name type="scientific">Diplodia seriata</name>
    <dbReference type="NCBI Taxonomy" id="420778"/>
    <lineage>
        <taxon>Eukaryota</taxon>
        <taxon>Fungi</taxon>
        <taxon>Dikarya</taxon>
        <taxon>Ascomycota</taxon>
        <taxon>Pezizomycotina</taxon>
        <taxon>Dothideomycetes</taxon>
        <taxon>Dothideomycetes incertae sedis</taxon>
        <taxon>Botryosphaeriales</taxon>
        <taxon>Botryosphaeriaceae</taxon>
        <taxon>Diplodia</taxon>
    </lineage>
</organism>
<evidence type="ECO:0000313" key="2">
    <source>
        <dbReference type="EMBL" id="KKY19881.1"/>
    </source>
</evidence>